<gene>
    <name evidence="1" type="ORF">BW686_01425</name>
</gene>
<protein>
    <submittedName>
        <fullName evidence="1">Uncharacterized protein</fullName>
    </submittedName>
</protein>
<dbReference type="AlphaFoldDB" id="A0A244EY74"/>
<proteinExistence type="predicted"/>
<dbReference type="Proteomes" id="UP000195128">
    <property type="component" value="Unassembled WGS sequence"/>
</dbReference>
<accession>A0A244EY74</accession>
<name>A0A244EY74_PSESX</name>
<evidence type="ECO:0000313" key="2">
    <source>
        <dbReference type="Proteomes" id="UP000195128"/>
    </source>
</evidence>
<dbReference type="EMBL" id="MTSA01000001">
    <property type="protein sequence ID" value="OUM09382.1"/>
    <property type="molecule type" value="Genomic_DNA"/>
</dbReference>
<reference evidence="1 2" key="1">
    <citation type="submission" date="2017-01" db="EMBL/GenBank/DDBJ databases">
        <authorList>
            <person name="Mah S.A."/>
            <person name="Swanson W.J."/>
            <person name="Moy G.W."/>
            <person name="Vacquier V.D."/>
        </authorList>
    </citation>
    <scope>NUCLEOTIDE SEQUENCE [LARGE SCALE GENOMIC DNA]</scope>
    <source>
        <strain evidence="1">PDD-32b-74</strain>
    </source>
</reference>
<comment type="caution">
    <text evidence="1">The sequence shown here is derived from an EMBL/GenBank/DDBJ whole genome shotgun (WGS) entry which is preliminary data.</text>
</comment>
<evidence type="ECO:0000313" key="1">
    <source>
        <dbReference type="EMBL" id="OUM09382.1"/>
    </source>
</evidence>
<organism evidence="1 2">
    <name type="scientific">Pseudomonas syringae</name>
    <dbReference type="NCBI Taxonomy" id="317"/>
    <lineage>
        <taxon>Bacteria</taxon>
        <taxon>Pseudomonadati</taxon>
        <taxon>Pseudomonadota</taxon>
        <taxon>Gammaproteobacteria</taxon>
        <taxon>Pseudomonadales</taxon>
        <taxon>Pseudomonadaceae</taxon>
        <taxon>Pseudomonas</taxon>
    </lineage>
</organism>
<sequence length="75" mass="8272">MVLLQATTNVDELSQYCSVWMIRPFVQEKLLDIGYIFAETDDMCVNNAAVIFVAGNAGRGDRLASKSGDLRVDSE</sequence>